<reference evidence="1 2" key="1">
    <citation type="submission" date="2020-08" db="EMBL/GenBank/DDBJ databases">
        <title>Sequencing the genomes of 1000 actinobacteria strains.</title>
        <authorList>
            <person name="Klenk H.-P."/>
        </authorList>
    </citation>
    <scope>NUCLEOTIDE SEQUENCE [LARGE SCALE GENOMIC DNA]</scope>
    <source>
        <strain evidence="1 2">DSM 23889</strain>
    </source>
</reference>
<sequence length="43" mass="4885">MYDTMALCFPAAREGRRDIGEPMYDTMALCFPAAREGRRDIGE</sequence>
<accession>A0A840XK46</accession>
<dbReference type="RefSeq" id="WP_279535903.1">
    <property type="nucleotide sequence ID" value="NZ_BAAANZ010000008.1"/>
</dbReference>
<dbReference type="AlphaFoldDB" id="A0A840XK46"/>
<proteinExistence type="predicted"/>
<gene>
    <name evidence="1" type="ORF">BJ959_002348</name>
</gene>
<comment type="caution">
    <text evidence="1">The sequence shown here is derived from an EMBL/GenBank/DDBJ whole genome shotgun (WGS) entry which is preliminary data.</text>
</comment>
<evidence type="ECO:0000313" key="1">
    <source>
        <dbReference type="EMBL" id="MBB5618852.1"/>
    </source>
</evidence>
<name>A0A840XK46_9MICO</name>
<evidence type="ECO:0000313" key="2">
    <source>
        <dbReference type="Proteomes" id="UP000552883"/>
    </source>
</evidence>
<protein>
    <submittedName>
        <fullName evidence="1">Uncharacterized protein</fullName>
    </submittedName>
</protein>
<dbReference type="Proteomes" id="UP000552883">
    <property type="component" value="Unassembled WGS sequence"/>
</dbReference>
<organism evidence="1 2">
    <name type="scientific">Microcella frigidaquae</name>
    <dbReference type="NCBI Taxonomy" id="424758"/>
    <lineage>
        <taxon>Bacteria</taxon>
        <taxon>Bacillati</taxon>
        <taxon>Actinomycetota</taxon>
        <taxon>Actinomycetes</taxon>
        <taxon>Micrococcales</taxon>
        <taxon>Microbacteriaceae</taxon>
        <taxon>Microcella</taxon>
    </lineage>
</organism>
<keyword evidence="2" id="KW-1185">Reference proteome</keyword>
<dbReference type="EMBL" id="JACHBS010000001">
    <property type="protein sequence ID" value="MBB5618852.1"/>
    <property type="molecule type" value="Genomic_DNA"/>
</dbReference>